<dbReference type="PANTHER" id="PTHR12526">
    <property type="entry name" value="GLYCOSYLTRANSFERASE"/>
    <property type="match status" value="1"/>
</dbReference>
<dbReference type="RefSeq" id="WP_307407004.1">
    <property type="nucleotide sequence ID" value="NZ_JAUSTW010000003.1"/>
</dbReference>
<dbReference type="Proteomes" id="UP001224122">
    <property type="component" value="Unassembled WGS sequence"/>
</dbReference>
<dbReference type="Pfam" id="PF00534">
    <property type="entry name" value="Glycos_transf_1"/>
    <property type="match status" value="1"/>
</dbReference>
<reference evidence="2 3" key="1">
    <citation type="submission" date="2023-07" db="EMBL/GenBank/DDBJ databases">
        <title>Genomic Encyclopedia of Type Strains, Phase IV (KMG-IV): sequencing the most valuable type-strain genomes for metagenomic binning, comparative biology and taxonomic classification.</title>
        <authorList>
            <person name="Goeker M."/>
        </authorList>
    </citation>
    <scope>NUCLEOTIDE SEQUENCE [LARGE SCALE GENOMIC DNA]</scope>
    <source>
        <strain evidence="2 3">DSM 27594</strain>
    </source>
</reference>
<evidence type="ECO:0000313" key="3">
    <source>
        <dbReference type="Proteomes" id="UP001224122"/>
    </source>
</evidence>
<evidence type="ECO:0000259" key="1">
    <source>
        <dbReference type="Pfam" id="PF00534"/>
    </source>
</evidence>
<name>A0ABT9XT90_9BACI</name>
<evidence type="ECO:0000313" key="2">
    <source>
        <dbReference type="EMBL" id="MDQ0198775.1"/>
    </source>
</evidence>
<protein>
    <submittedName>
        <fullName evidence="2">Glycosyltransferase involved in cell wall biosynthesis</fullName>
    </submittedName>
</protein>
<accession>A0ABT9XT90</accession>
<dbReference type="InterPro" id="IPR001296">
    <property type="entry name" value="Glyco_trans_1"/>
</dbReference>
<dbReference type="EMBL" id="JAUSTW010000003">
    <property type="protein sequence ID" value="MDQ0198775.1"/>
    <property type="molecule type" value="Genomic_DNA"/>
</dbReference>
<dbReference type="Gene3D" id="3.40.50.2000">
    <property type="entry name" value="Glycogen Phosphorylase B"/>
    <property type="match status" value="2"/>
</dbReference>
<comment type="caution">
    <text evidence="2">The sequence shown here is derived from an EMBL/GenBank/DDBJ whole genome shotgun (WGS) entry which is preliminary data.</text>
</comment>
<sequence length="392" mass="45934">MKKVLFMVSSMNIGGVEKSLLSLLSELPNNKYDITVLLLEKKGDFLEYIPEWVKVEEASWFGTMKAIILQPPQQTIKDYIKNKQFFKIPLFISTYFLSKYLNNRYLYYKNVFKSIPFNNSTYDVAITYQGPTDIIDYYIGNRVKATKKISWVHFDISKHNVNKKLYEKLYKKFNNIYVVSKEARERLIEEIPTVKNKAEVFKNLVPTNLIKKMSKETIIFDETYQGIKIVTVGRLSKEKGQDLAIKVLSKLLKNGYEVRWYCIGEGNSRRKYEMLINDYDIKNNFFLLGSTPNPYPYIAKADIYVQTSRHEGYCLTLAEAKCLQKPIITTNFTGAREQLKDGFNGLIVDFDEEDLYKKIKYLIDFPLQRKKLSENLQKNNENSYMKIKKVSL</sequence>
<dbReference type="CDD" id="cd03811">
    <property type="entry name" value="GT4_GT28_WabH-like"/>
    <property type="match status" value="1"/>
</dbReference>
<keyword evidence="3" id="KW-1185">Reference proteome</keyword>
<proteinExistence type="predicted"/>
<feature type="domain" description="Glycosyl transferase family 1" evidence="1">
    <location>
        <begin position="227"/>
        <end position="378"/>
    </location>
</feature>
<organism evidence="2 3">
    <name type="scientific">Neobacillus ginsengisoli</name>
    <dbReference type="NCBI Taxonomy" id="904295"/>
    <lineage>
        <taxon>Bacteria</taxon>
        <taxon>Bacillati</taxon>
        <taxon>Bacillota</taxon>
        <taxon>Bacilli</taxon>
        <taxon>Bacillales</taxon>
        <taxon>Bacillaceae</taxon>
        <taxon>Neobacillus</taxon>
    </lineage>
</organism>
<dbReference type="SUPFAM" id="SSF53756">
    <property type="entry name" value="UDP-Glycosyltransferase/glycogen phosphorylase"/>
    <property type="match status" value="1"/>
</dbReference>
<dbReference type="PANTHER" id="PTHR12526:SF630">
    <property type="entry name" value="GLYCOSYLTRANSFERASE"/>
    <property type="match status" value="1"/>
</dbReference>
<gene>
    <name evidence="2" type="ORF">J2S10_001933</name>
</gene>